<feature type="chain" id="PRO_5011693937" description="PAP2 superfamily protein" evidence="1">
    <location>
        <begin position="27"/>
        <end position="408"/>
    </location>
</feature>
<evidence type="ECO:0000256" key="1">
    <source>
        <dbReference type="SAM" id="SignalP"/>
    </source>
</evidence>
<evidence type="ECO:0000313" key="3">
    <source>
        <dbReference type="Proteomes" id="UP000198583"/>
    </source>
</evidence>
<protein>
    <recommendedName>
        <fullName evidence="4">PAP2 superfamily protein</fullName>
    </recommendedName>
</protein>
<evidence type="ECO:0008006" key="4">
    <source>
        <dbReference type="Google" id="ProtNLM"/>
    </source>
</evidence>
<dbReference type="InterPro" id="IPR052559">
    <property type="entry name" value="V-haloperoxidase"/>
</dbReference>
<keyword evidence="3" id="KW-1185">Reference proteome</keyword>
<reference evidence="3" key="1">
    <citation type="submission" date="2016-10" db="EMBL/GenBank/DDBJ databases">
        <authorList>
            <person name="Varghese N."/>
            <person name="Submissions S."/>
        </authorList>
    </citation>
    <scope>NUCLEOTIDE SEQUENCE [LARGE SCALE GENOMIC DNA]</scope>
    <source>
        <strain evidence="3">DSM 44232</strain>
    </source>
</reference>
<keyword evidence="1" id="KW-0732">Signal</keyword>
<dbReference type="PANTHER" id="PTHR34599">
    <property type="entry name" value="PEROXIDASE-RELATED"/>
    <property type="match status" value="1"/>
</dbReference>
<proteinExistence type="predicted"/>
<evidence type="ECO:0000313" key="2">
    <source>
        <dbReference type="EMBL" id="SFR28110.1"/>
    </source>
</evidence>
<dbReference type="PANTHER" id="PTHR34599:SF1">
    <property type="entry name" value="PHOSPHATIDIC ACID PHOSPHATASE TYPE 2_HALOPEROXIDASE DOMAIN-CONTAINING PROTEIN"/>
    <property type="match status" value="1"/>
</dbReference>
<gene>
    <name evidence="2" type="ORF">SAMN04488564_112221</name>
</gene>
<organism evidence="2 3">
    <name type="scientific">Lentzea waywayandensis</name>
    <dbReference type="NCBI Taxonomy" id="84724"/>
    <lineage>
        <taxon>Bacteria</taxon>
        <taxon>Bacillati</taxon>
        <taxon>Actinomycetota</taxon>
        <taxon>Actinomycetes</taxon>
        <taxon>Pseudonocardiales</taxon>
        <taxon>Pseudonocardiaceae</taxon>
        <taxon>Lentzea</taxon>
    </lineage>
</organism>
<dbReference type="CDD" id="cd03398">
    <property type="entry name" value="PAP2_haloperoxidase"/>
    <property type="match status" value="1"/>
</dbReference>
<dbReference type="AlphaFoldDB" id="A0A1I6FDV9"/>
<dbReference type="Gene3D" id="1.10.606.20">
    <property type="match status" value="1"/>
</dbReference>
<accession>A0A1I6FDV9</accession>
<dbReference type="Proteomes" id="UP000198583">
    <property type="component" value="Unassembled WGS sequence"/>
</dbReference>
<dbReference type="EMBL" id="FOYL01000012">
    <property type="protein sequence ID" value="SFR28110.1"/>
    <property type="molecule type" value="Genomic_DNA"/>
</dbReference>
<dbReference type="InterPro" id="IPR036938">
    <property type="entry name" value="PAP2/HPO_sf"/>
</dbReference>
<name>A0A1I6FDV9_9PSEU</name>
<sequence>MFPRLSRALAVGLLVAVGLSPAPAHAGPGGPAVVTDWNTIAARTIFTENATPVPVSGLYFGFVSVAVYDAVVAIKGGFEPYARQPRAPRGASPEAAAVTAAYRVLTHYFPASAANLSADYAASLAQLPPGSGLERGKRVGETAAATIIALRENDGRNANVSLDVTPAPGVWRPTPTAFAPMLAPWLGFVRPMVLRSPKQMRLPGPDGLDTKAYARDLAEVTTFGALNGSSRTPEQTETALFWNANSVLQYQEALRDQVVRRGLGVLQGARAFALLGTATADALIACWRAKYDYAFWRPITAIRTTDPGWTPLVQNPPYPDYTSGHACVSGAASNTFGELFGHRSLDLRVFSSVTSTTRTFQTARELDQETMNARIWLGIHFRRAMTDGNRLGHRVSDWTIDHWFEPTR</sequence>
<dbReference type="STRING" id="84724.SAMN04488564_112221"/>
<dbReference type="SUPFAM" id="SSF48317">
    <property type="entry name" value="Acid phosphatase/Vanadium-dependent haloperoxidase"/>
    <property type="match status" value="1"/>
</dbReference>
<feature type="signal peptide" evidence="1">
    <location>
        <begin position="1"/>
        <end position="26"/>
    </location>
</feature>